<evidence type="ECO:0000313" key="1">
    <source>
        <dbReference type="EMBL" id="MPM52981.1"/>
    </source>
</evidence>
<dbReference type="EMBL" id="VSSQ01014116">
    <property type="protein sequence ID" value="MPM52981.1"/>
    <property type="molecule type" value="Genomic_DNA"/>
</dbReference>
<proteinExistence type="predicted"/>
<name>A0A645AKZ9_9ZZZZ</name>
<protein>
    <submittedName>
        <fullName evidence="1">Uncharacterized protein</fullName>
    </submittedName>
</protein>
<gene>
    <name evidence="1" type="ORF">SDC9_99745</name>
</gene>
<reference evidence="1" key="1">
    <citation type="submission" date="2019-08" db="EMBL/GenBank/DDBJ databases">
        <authorList>
            <person name="Kucharzyk K."/>
            <person name="Murdoch R.W."/>
            <person name="Higgins S."/>
            <person name="Loffler F."/>
        </authorList>
    </citation>
    <scope>NUCLEOTIDE SEQUENCE</scope>
</reference>
<organism evidence="1">
    <name type="scientific">bioreactor metagenome</name>
    <dbReference type="NCBI Taxonomy" id="1076179"/>
    <lineage>
        <taxon>unclassified sequences</taxon>
        <taxon>metagenomes</taxon>
        <taxon>ecological metagenomes</taxon>
    </lineage>
</organism>
<sequence length="67" mass="7629">MFLFKGDFRVNSTMIHGVQYMTFSFYDGEKDLFQKVGDLISDSFQASEPDEIPNEILLDSGIASEKK</sequence>
<dbReference type="AlphaFoldDB" id="A0A645AKZ9"/>
<accession>A0A645AKZ9</accession>
<comment type="caution">
    <text evidence="1">The sequence shown here is derived from an EMBL/GenBank/DDBJ whole genome shotgun (WGS) entry which is preliminary data.</text>
</comment>